<evidence type="ECO:0000256" key="1">
    <source>
        <dbReference type="SAM" id="Phobius"/>
    </source>
</evidence>
<dbReference type="Gene3D" id="1.10.510.10">
    <property type="entry name" value="Transferase(Phosphotransferase) domain 1"/>
    <property type="match status" value="1"/>
</dbReference>
<dbReference type="GO" id="GO:0005524">
    <property type="term" value="F:ATP binding"/>
    <property type="evidence" value="ECO:0007669"/>
    <property type="project" value="InterPro"/>
</dbReference>
<dbReference type="RefSeq" id="XP_064664636.1">
    <property type="nucleotide sequence ID" value="XM_064817167.1"/>
</dbReference>
<reference evidence="3" key="2">
    <citation type="submission" date="2023-05" db="EMBL/GenBank/DDBJ databases">
        <authorList>
            <consortium name="Lawrence Berkeley National Laboratory"/>
            <person name="Steindorff A."/>
            <person name="Hensen N."/>
            <person name="Bonometti L."/>
            <person name="Westerberg I."/>
            <person name="Brannstrom I.O."/>
            <person name="Guillou S."/>
            <person name="Cros-Aarteil S."/>
            <person name="Calhoun S."/>
            <person name="Haridas S."/>
            <person name="Kuo A."/>
            <person name="Mondo S."/>
            <person name="Pangilinan J."/>
            <person name="Riley R."/>
            <person name="Labutti K."/>
            <person name="Andreopoulos B."/>
            <person name="Lipzen A."/>
            <person name="Chen C."/>
            <person name="Yanf M."/>
            <person name="Daum C."/>
            <person name="Ng V."/>
            <person name="Clum A."/>
            <person name="Ohm R."/>
            <person name="Martin F."/>
            <person name="Silar P."/>
            <person name="Natvig D."/>
            <person name="Lalanne C."/>
            <person name="Gautier V."/>
            <person name="Ament-Velasquez S.L."/>
            <person name="Kruys A."/>
            <person name="Hutchinson M.I."/>
            <person name="Powell A.J."/>
            <person name="Barry K."/>
            <person name="Miller A.N."/>
            <person name="Grigoriev I.V."/>
            <person name="Debuchy R."/>
            <person name="Gladieux P."/>
            <person name="Thoren M.H."/>
            <person name="Johannesson H."/>
        </authorList>
    </citation>
    <scope>NUCLEOTIDE SEQUENCE</scope>
    <source>
        <strain evidence="3">CBS 508.74</strain>
    </source>
</reference>
<dbReference type="SUPFAM" id="SSF56112">
    <property type="entry name" value="Protein kinase-like (PK-like)"/>
    <property type="match status" value="1"/>
</dbReference>
<keyword evidence="1" id="KW-1133">Transmembrane helix</keyword>
<dbReference type="Proteomes" id="UP001302812">
    <property type="component" value="Unassembled WGS sequence"/>
</dbReference>
<dbReference type="GO" id="GO:0004672">
    <property type="term" value="F:protein kinase activity"/>
    <property type="evidence" value="ECO:0007669"/>
    <property type="project" value="InterPro"/>
</dbReference>
<organism evidence="3 4">
    <name type="scientific">Canariomyces notabilis</name>
    <dbReference type="NCBI Taxonomy" id="2074819"/>
    <lineage>
        <taxon>Eukaryota</taxon>
        <taxon>Fungi</taxon>
        <taxon>Dikarya</taxon>
        <taxon>Ascomycota</taxon>
        <taxon>Pezizomycotina</taxon>
        <taxon>Sordariomycetes</taxon>
        <taxon>Sordariomycetidae</taxon>
        <taxon>Sordariales</taxon>
        <taxon>Chaetomiaceae</taxon>
        <taxon>Canariomyces</taxon>
    </lineage>
</organism>
<gene>
    <name evidence="3" type="ORF">N656DRAFT_793429</name>
</gene>
<keyword evidence="1" id="KW-0472">Membrane</keyword>
<evidence type="ECO:0000313" key="3">
    <source>
        <dbReference type="EMBL" id="KAK4107066.1"/>
    </source>
</evidence>
<dbReference type="InterPro" id="IPR011009">
    <property type="entry name" value="Kinase-like_dom_sf"/>
</dbReference>
<dbReference type="AlphaFoldDB" id="A0AAN6T7G0"/>
<feature type="domain" description="Protein kinase" evidence="2">
    <location>
        <begin position="195"/>
        <end position="411"/>
    </location>
</feature>
<keyword evidence="1" id="KW-0812">Transmembrane</keyword>
<dbReference type="PROSITE" id="PS50011">
    <property type="entry name" value="PROTEIN_KINASE_DOM"/>
    <property type="match status" value="1"/>
</dbReference>
<evidence type="ECO:0000313" key="4">
    <source>
        <dbReference type="Proteomes" id="UP001302812"/>
    </source>
</evidence>
<protein>
    <recommendedName>
        <fullName evidence="2">Protein kinase domain-containing protein</fullName>
    </recommendedName>
</protein>
<keyword evidence="4" id="KW-1185">Reference proteome</keyword>
<dbReference type="GeneID" id="89941292"/>
<feature type="transmembrane region" description="Helical" evidence="1">
    <location>
        <begin position="21"/>
        <end position="40"/>
    </location>
</feature>
<comment type="caution">
    <text evidence="3">The sequence shown here is derived from an EMBL/GenBank/DDBJ whole genome shotgun (WGS) entry which is preliminary data.</text>
</comment>
<reference evidence="3" key="1">
    <citation type="journal article" date="2023" name="Mol. Phylogenet. Evol.">
        <title>Genome-scale phylogeny and comparative genomics of the fungal order Sordariales.</title>
        <authorList>
            <person name="Hensen N."/>
            <person name="Bonometti L."/>
            <person name="Westerberg I."/>
            <person name="Brannstrom I.O."/>
            <person name="Guillou S."/>
            <person name="Cros-Aarteil S."/>
            <person name="Calhoun S."/>
            <person name="Haridas S."/>
            <person name="Kuo A."/>
            <person name="Mondo S."/>
            <person name="Pangilinan J."/>
            <person name="Riley R."/>
            <person name="LaButti K."/>
            <person name="Andreopoulos B."/>
            <person name="Lipzen A."/>
            <person name="Chen C."/>
            <person name="Yan M."/>
            <person name="Daum C."/>
            <person name="Ng V."/>
            <person name="Clum A."/>
            <person name="Steindorff A."/>
            <person name="Ohm R.A."/>
            <person name="Martin F."/>
            <person name="Silar P."/>
            <person name="Natvig D.O."/>
            <person name="Lalanne C."/>
            <person name="Gautier V."/>
            <person name="Ament-Velasquez S.L."/>
            <person name="Kruys A."/>
            <person name="Hutchinson M.I."/>
            <person name="Powell A.J."/>
            <person name="Barry K."/>
            <person name="Miller A.N."/>
            <person name="Grigoriev I.V."/>
            <person name="Debuchy R."/>
            <person name="Gladieux P."/>
            <person name="Hiltunen Thoren M."/>
            <person name="Johannesson H."/>
        </authorList>
    </citation>
    <scope>NUCLEOTIDE SEQUENCE</scope>
    <source>
        <strain evidence="3">CBS 508.74</strain>
    </source>
</reference>
<evidence type="ECO:0000259" key="2">
    <source>
        <dbReference type="PROSITE" id="PS50011"/>
    </source>
</evidence>
<dbReference type="EMBL" id="MU853384">
    <property type="protein sequence ID" value="KAK4107066.1"/>
    <property type="molecule type" value="Genomic_DNA"/>
</dbReference>
<sequence length="411" mass="47259">MKALYHLFSRVCQTSTAHFTLAFNIFGILLSLIVTIVFTLQSSPPASFQYLVARERILARPIRGRIHIHRDRHVDNDCVVFIRCNGREFHIELSPFFLCNSPSISTRYDKFMAAPRDEVEMDAEEEHPEEIVASFHDWLIDVFKPPLLSEYLFPETHRCRFESEVDKPFPIYMPDEESEFAEPLCHIRPDLAREVERYVKFFDPSVVRVSFQRPKQALNDNPTRVLVYLDGSGEMTTCFFKGFSPGEDDRLEKEVEAHLRILKSNVVPEARVIRLLGVVAVADGRVAGLLLTYVDCRRDYDGILDGIYLRRTPVSLRERWIAQIREAVQQLHEGGAIWGDAKADNVLIDKNDDAWLIDFGGGYTEGWVDKDKTDTKEGDLQGVERIAEYLFSEEYESASSDEQFDFDSASE</sequence>
<proteinExistence type="predicted"/>
<name>A0AAN6T7G0_9PEZI</name>
<accession>A0AAN6T7G0</accession>
<dbReference type="InterPro" id="IPR000719">
    <property type="entry name" value="Prot_kinase_dom"/>
</dbReference>